<keyword evidence="6 7" id="KW-0472">Membrane</keyword>
<keyword evidence="5 7" id="KW-1133">Transmembrane helix</keyword>
<comment type="caution">
    <text evidence="10">The sequence shown here is derived from an EMBL/GenBank/DDBJ whole genome shotgun (WGS) entry which is preliminary data.</text>
</comment>
<evidence type="ECO:0000313" key="10">
    <source>
        <dbReference type="EMBL" id="PZX56377.1"/>
    </source>
</evidence>
<dbReference type="GO" id="GO:0005886">
    <property type="term" value="C:plasma membrane"/>
    <property type="evidence" value="ECO:0007669"/>
    <property type="project" value="UniProtKB-SubCell"/>
</dbReference>
<accession>A0A2W7RLE2</accession>
<dbReference type="Pfam" id="PF00924">
    <property type="entry name" value="MS_channel_2nd"/>
    <property type="match status" value="1"/>
</dbReference>
<dbReference type="Gene3D" id="1.10.287.1260">
    <property type="match status" value="1"/>
</dbReference>
<name>A0A2W7RLE2_9RHOB</name>
<dbReference type="AlphaFoldDB" id="A0A2W7RLE2"/>
<comment type="similarity">
    <text evidence="2 7">Belongs to the MscS (TC 1.A.23) family.</text>
</comment>
<keyword evidence="4 7" id="KW-0812">Transmembrane</keyword>
<evidence type="ECO:0000256" key="3">
    <source>
        <dbReference type="ARBA" id="ARBA00022475"/>
    </source>
</evidence>
<keyword evidence="7" id="KW-0407">Ion channel</keyword>
<evidence type="ECO:0000256" key="7">
    <source>
        <dbReference type="RuleBase" id="RU369025"/>
    </source>
</evidence>
<evidence type="ECO:0000256" key="6">
    <source>
        <dbReference type="ARBA" id="ARBA00023136"/>
    </source>
</evidence>
<dbReference type="Gene3D" id="3.30.70.100">
    <property type="match status" value="1"/>
</dbReference>
<gene>
    <name evidence="10" type="ORF">LX76_01406</name>
</gene>
<dbReference type="Proteomes" id="UP000249538">
    <property type="component" value="Unassembled WGS sequence"/>
</dbReference>
<keyword evidence="7" id="KW-0813">Transport</keyword>
<dbReference type="Gene3D" id="2.30.30.60">
    <property type="match status" value="1"/>
</dbReference>
<sequence length="316" mass="33982">MKLVRKLLAPLLFLGGLSAVTLAAFGLRARLGIELLGGHGRDGLQIAAYLGIAWLLSRITDQVFSRARPRSRPVPRLLSDLLSALFFLTAFVAGALLLTGNSAGSVLAGSGVVLALLGFAIRNVVADTLSGVALGLEAPFRIGDWVDIERLAKGKVIEIGWRTTRLMTRDSTYVILPNSQISRQRIVNYSAPRSEFRAQLEVTLGYGTTAREAAETLRVALMQTPLIRQTPPPDVRMLAIEPEGIRYALRYWVGRFDQEIDCRDAVLKAVDAALRRSGTALPHRPMAIACVGPGSGAFATADASGEQTIPGRIAAE</sequence>
<evidence type="ECO:0000256" key="1">
    <source>
        <dbReference type="ARBA" id="ARBA00004651"/>
    </source>
</evidence>
<feature type="domain" description="Mechanosensitive ion channel MscS C-terminal" evidence="9">
    <location>
        <begin position="200"/>
        <end position="278"/>
    </location>
</feature>
<dbReference type="InterPro" id="IPR010920">
    <property type="entry name" value="LSM_dom_sf"/>
</dbReference>
<comment type="subunit">
    <text evidence="7">Homoheptamer.</text>
</comment>
<proteinExistence type="inferred from homology"/>
<dbReference type="InterPro" id="IPR023408">
    <property type="entry name" value="MscS_beta-dom_sf"/>
</dbReference>
<comment type="caution">
    <text evidence="7">Lacks conserved residue(s) required for the propagation of feature annotation.</text>
</comment>
<dbReference type="PANTHER" id="PTHR30221:SF1">
    <property type="entry name" value="SMALL-CONDUCTANCE MECHANOSENSITIVE CHANNEL"/>
    <property type="match status" value="1"/>
</dbReference>
<dbReference type="GO" id="GO:0008381">
    <property type="term" value="F:mechanosensitive monoatomic ion channel activity"/>
    <property type="evidence" value="ECO:0007669"/>
    <property type="project" value="InterPro"/>
</dbReference>
<dbReference type="InterPro" id="IPR006685">
    <property type="entry name" value="MscS_channel_2nd"/>
</dbReference>
<evidence type="ECO:0000259" key="8">
    <source>
        <dbReference type="Pfam" id="PF00924"/>
    </source>
</evidence>
<feature type="transmembrane region" description="Helical" evidence="7">
    <location>
        <begin position="103"/>
        <end position="121"/>
    </location>
</feature>
<evidence type="ECO:0000256" key="4">
    <source>
        <dbReference type="ARBA" id="ARBA00022692"/>
    </source>
</evidence>
<feature type="transmembrane region" description="Helical" evidence="7">
    <location>
        <begin position="77"/>
        <end position="97"/>
    </location>
</feature>
<feature type="domain" description="Mechanosensitive ion channel MscS" evidence="8">
    <location>
        <begin position="123"/>
        <end position="190"/>
    </location>
</feature>
<evidence type="ECO:0000256" key="5">
    <source>
        <dbReference type="ARBA" id="ARBA00022989"/>
    </source>
</evidence>
<evidence type="ECO:0000313" key="11">
    <source>
        <dbReference type="Proteomes" id="UP000249538"/>
    </source>
</evidence>
<comment type="function">
    <text evidence="7">Mechanosensitive channel that participates in the regulation of osmotic pressure changes within the cell, opening in response to stretch forces in the membrane lipid bilayer, without the need for other proteins. Contributes to normal resistance to hypoosmotic shock. Forms an ion channel of 1.0 nanosiemens conductance with a slight preference for anions.</text>
</comment>
<dbReference type="InterPro" id="IPR045275">
    <property type="entry name" value="MscS_archaea/bacteria_type"/>
</dbReference>
<dbReference type="SUPFAM" id="SSF50182">
    <property type="entry name" value="Sm-like ribonucleoproteins"/>
    <property type="match status" value="1"/>
</dbReference>
<dbReference type="RefSeq" id="WP_111467314.1">
    <property type="nucleotide sequence ID" value="NZ_QKZS01000003.1"/>
</dbReference>
<dbReference type="Pfam" id="PF21082">
    <property type="entry name" value="MS_channel_3rd"/>
    <property type="match status" value="1"/>
</dbReference>
<comment type="subcellular location">
    <subcellularLocation>
        <location evidence="7">Cell inner membrane</location>
        <topology evidence="7">Multi-pass membrane protein</topology>
    </subcellularLocation>
    <subcellularLocation>
        <location evidence="1">Cell membrane</location>
        <topology evidence="1">Multi-pass membrane protein</topology>
    </subcellularLocation>
</comment>
<organism evidence="10 11">
    <name type="scientific">Cereibacter changlensis</name>
    <dbReference type="NCBI Taxonomy" id="402884"/>
    <lineage>
        <taxon>Bacteria</taxon>
        <taxon>Pseudomonadati</taxon>
        <taxon>Pseudomonadota</taxon>
        <taxon>Alphaproteobacteria</taxon>
        <taxon>Rhodobacterales</taxon>
        <taxon>Paracoccaceae</taxon>
        <taxon>Cereibacter</taxon>
    </lineage>
</organism>
<dbReference type="InterPro" id="IPR049278">
    <property type="entry name" value="MS_channel_C"/>
</dbReference>
<evidence type="ECO:0000259" key="9">
    <source>
        <dbReference type="Pfam" id="PF21082"/>
    </source>
</evidence>
<keyword evidence="7" id="KW-0406">Ion transport</keyword>
<protein>
    <recommendedName>
        <fullName evidence="7">Small-conductance mechanosensitive channel</fullName>
    </recommendedName>
</protein>
<dbReference type="EMBL" id="QKZS01000003">
    <property type="protein sequence ID" value="PZX56377.1"/>
    <property type="molecule type" value="Genomic_DNA"/>
</dbReference>
<reference evidence="10 11" key="1">
    <citation type="submission" date="2018-06" db="EMBL/GenBank/DDBJ databases">
        <title>Genomic Encyclopedia of Archaeal and Bacterial Type Strains, Phase II (KMG-II): from individual species to whole genera.</title>
        <authorList>
            <person name="Goeker M."/>
        </authorList>
    </citation>
    <scope>NUCLEOTIDE SEQUENCE [LARGE SCALE GENOMIC DNA]</scope>
    <source>
        <strain evidence="10 11">DSM 18774</strain>
    </source>
</reference>
<dbReference type="InterPro" id="IPR011066">
    <property type="entry name" value="MscS_channel_C_sf"/>
</dbReference>
<dbReference type="SUPFAM" id="SSF82689">
    <property type="entry name" value="Mechanosensitive channel protein MscS (YggB), C-terminal domain"/>
    <property type="match status" value="1"/>
</dbReference>
<keyword evidence="3" id="KW-1003">Cell membrane</keyword>
<keyword evidence="7" id="KW-0997">Cell inner membrane</keyword>
<dbReference type="PANTHER" id="PTHR30221">
    <property type="entry name" value="SMALL-CONDUCTANCE MECHANOSENSITIVE CHANNEL"/>
    <property type="match status" value="1"/>
</dbReference>
<evidence type="ECO:0000256" key="2">
    <source>
        <dbReference type="ARBA" id="ARBA00008017"/>
    </source>
</evidence>